<keyword evidence="1" id="KW-0732">Signal</keyword>
<accession>A0A7K0KIK1</accession>
<dbReference type="Proteomes" id="UP000438914">
    <property type="component" value="Unassembled WGS sequence"/>
</dbReference>
<dbReference type="AlphaFoldDB" id="A0A7K0KIK1"/>
<feature type="signal peptide" evidence="1">
    <location>
        <begin position="1"/>
        <end position="19"/>
    </location>
</feature>
<dbReference type="RefSeq" id="WP_206081790.1">
    <property type="nucleotide sequence ID" value="NZ_VUNG01000050.1"/>
</dbReference>
<protein>
    <recommendedName>
        <fullName evidence="4">DUF4468 domain-containing protein</fullName>
    </recommendedName>
</protein>
<reference evidence="2 3" key="1">
    <citation type="submission" date="2019-08" db="EMBL/GenBank/DDBJ databases">
        <title>In-depth cultivation of the pig gut microbiome towards novel bacterial diversity and tailored functional studies.</title>
        <authorList>
            <person name="Wylensek D."/>
            <person name="Hitch T.C.A."/>
            <person name="Clavel T."/>
        </authorList>
    </citation>
    <scope>NUCLEOTIDE SEQUENCE [LARGE SCALE GENOMIC DNA]</scope>
    <source>
        <strain evidence="2 3">LKV-178-WT-2A</strain>
    </source>
</reference>
<evidence type="ECO:0000256" key="1">
    <source>
        <dbReference type="SAM" id="SignalP"/>
    </source>
</evidence>
<feature type="chain" id="PRO_5029826050" description="DUF4468 domain-containing protein" evidence="1">
    <location>
        <begin position="20"/>
        <end position="204"/>
    </location>
</feature>
<evidence type="ECO:0000313" key="3">
    <source>
        <dbReference type="Proteomes" id="UP000438914"/>
    </source>
</evidence>
<gene>
    <name evidence="2" type="ORF">FYJ73_14000</name>
</gene>
<organism evidence="2 3">
    <name type="scientific">Hallella mizrahii</name>
    <dbReference type="NCBI Taxonomy" id="2606637"/>
    <lineage>
        <taxon>Bacteria</taxon>
        <taxon>Pseudomonadati</taxon>
        <taxon>Bacteroidota</taxon>
        <taxon>Bacteroidia</taxon>
        <taxon>Bacteroidales</taxon>
        <taxon>Prevotellaceae</taxon>
        <taxon>Hallella</taxon>
    </lineage>
</organism>
<dbReference type="EMBL" id="VUNG01000050">
    <property type="protein sequence ID" value="MST85763.1"/>
    <property type="molecule type" value="Genomic_DNA"/>
</dbReference>
<evidence type="ECO:0000313" key="2">
    <source>
        <dbReference type="EMBL" id="MST85763.1"/>
    </source>
</evidence>
<name>A0A7K0KIK1_9BACT</name>
<evidence type="ECO:0008006" key="4">
    <source>
        <dbReference type="Google" id="ProtNLM"/>
    </source>
</evidence>
<proteinExistence type="predicted"/>
<comment type="caution">
    <text evidence="2">The sequence shown here is derived from an EMBL/GenBank/DDBJ whole genome shotgun (WGS) entry which is preliminary data.</text>
</comment>
<sequence length="204" mass="23669">MMKQMFLYLLLYVPLALSAQEAKNSQAVLQKETVKPQLRKFVVADMETRVPVRDAIVSTMSGYRDTTNYRGICYIPVQFDTLSVSHGKYLTERLTAKEIKDTTYLIPNSHQISEVTVWGDGTPSVSKGLTEQVRQIFRENTRGGLGFDFAKILDKRYRRDMKHLRKTREIFKEMDKDDEDPIVRAYKEAMEEKKRATESKTESK</sequence>
<keyword evidence="3" id="KW-1185">Reference proteome</keyword>